<evidence type="ECO:0000256" key="1">
    <source>
        <dbReference type="ARBA" id="ARBA00022448"/>
    </source>
</evidence>
<keyword evidence="3 6" id="KW-0479">Metal-binding</keyword>
<name>A0A6I6LA99_9SPHN</name>
<feature type="domain" description="Cytochrome c" evidence="8">
    <location>
        <begin position="41"/>
        <end position="141"/>
    </location>
</feature>
<evidence type="ECO:0000256" key="4">
    <source>
        <dbReference type="ARBA" id="ARBA00022982"/>
    </source>
</evidence>
<keyword evidence="2 6" id="KW-0349">Heme</keyword>
<dbReference type="AlphaFoldDB" id="A0A6I6LA99"/>
<dbReference type="OrthoDB" id="9805828at2"/>
<keyword evidence="5 6" id="KW-0408">Iron</keyword>
<evidence type="ECO:0000313" key="10">
    <source>
        <dbReference type="Proteomes" id="UP000428803"/>
    </source>
</evidence>
<protein>
    <submittedName>
        <fullName evidence="9">C-type cytochrome</fullName>
    </submittedName>
</protein>
<dbReference type="KEGG" id="slaa:EUU25_01670"/>
<evidence type="ECO:0000256" key="6">
    <source>
        <dbReference type="PROSITE-ProRule" id="PRU00433"/>
    </source>
</evidence>
<evidence type="ECO:0000256" key="7">
    <source>
        <dbReference type="SAM" id="SignalP"/>
    </source>
</evidence>
<dbReference type="RefSeq" id="WP_158897740.1">
    <property type="nucleotide sequence ID" value="NZ_CP035733.1"/>
</dbReference>
<dbReference type="EMBL" id="CP035733">
    <property type="protein sequence ID" value="QGY79442.1"/>
    <property type="molecule type" value="Genomic_DNA"/>
</dbReference>
<dbReference type="PROSITE" id="PS51007">
    <property type="entry name" value="CYTC"/>
    <property type="match status" value="1"/>
</dbReference>
<organism evidence="9 10">
    <name type="scientific">Sphingorhabdus lacus</name>
    <dbReference type="NCBI Taxonomy" id="392610"/>
    <lineage>
        <taxon>Bacteria</taxon>
        <taxon>Pseudomonadati</taxon>
        <taxon>Pseudomonadota</taxon>
        <taxon>Alphaproteobacteria</taxon>
        <taxon>Sphingomonadales</taxon>
        <taxon>Sphingomonadaceae</taxon>
        <taxon>Sphingorhabdus</taxon>
    </lineage>
</organism>
<evidence type="ECO:0000256" key="3">
    <source>
        <dbReference type="ARBA" id="ARBA00022723"/>
    </source>
</evidence>
<dbReference type="GO" id="GO:0020037">
    <property type="term" value="F:heme binding"/>
    <property type="evidence" value="ECO:0007669"/>
    <property type="project" value="InterPro"/>
</dbReference>
<feature type="signal peptide" evidence="7">
    <location>
        <begin position="1"/>
        <end position="19"/>
    </location>
</feature>
<evidence type="ECO:0000313" key="9">
    <source>
        <dbReference type="EMBL" id="QGY79442.1"/>
    </source>
</evidence>
<keyword evidence="10" id="KW-1185">Reference proteome</keyword>
<dbReference type="GO" id="GO:0046872">
    <property type="term" value="F:metal ion binding"/>
    <property type="evidence" value="ECO:0007669"/>
    <property type="project" value="UniProtKB-KW"/>
</dbReference>
<keyword evidence="1" id="KW-0813">Transport</keyword>
<evidence type="ECO:0000256" key="2">
    <source>
        <dbReference type="ARBA" id="ARBA00022617"/>
    </source>
</evidence>
<proteinExistence type="predicted"/>
<dbReference type="PRINTS" id="PR00604">
    <property type="entry name" value="CYTCHRMECIAB"/>
</dbReference>
<dbReference type="Proteomes" id="UP000428803">
    <property type="component" value="Chromosome"/>
</dbReference>
<gene>
    <name evidence="9" type="ORF">EUU25_01670</name>
</gene>
<dbReference type="Pfam" id="PF00034">
    <property type="entry name" value="Cytochrom_C"/>
    <property type="match status" value="1"/>
</dbReference>
<evidence type="ECO:0000256" key="5">
    <source>
        <dbReference type="ARBA" id="ARBA00023004"/>
    </source>
</evidence>
<dbReference type="InterPro" id="IPR002327">
    <property type="entry name" value="Cyt_c_1A/1B"/>
</dbReference>
<accession>A0A6I6LA99</accession>
<dbReference type="InterPro" id="IPR036909">
    <property type="entry name" value="Cyt_c-like_dom_sf"/>
</dbReference>
<keyword evidence="7" id="KW-0732">Signal</keyword>
<reference evidence="10" key="1">
    <citation type="submission" date="2019-01" db="EMBL/GenBank/DDBJ databases">
        <title>Sphingorhabdus lacus sp.nov., isolated from an oligotrophic freshwater lake.</title>
        <authorList>
            <person name="Park M."/>
        </authorList>
    </citation>
    <scope>NUCLEOTIDE SEQUENCE [LARGE SCALE GENOMIC DNA]</scope>
    <source>
        <strain evidence="10">IMCC1753</strain>
    </source>
</reference>
<dbReference type="GO" id="GO:0009055">
    <property type="term" value="F:electron transfer activity"/>
    <property type="evidence" value="ECO:0007669"/>
    <property type="project" value="InterPro"/>
</dbReference>
<evidence type="ECO:0000259" key="8">
    <source>
        <dbReference type="PROSITE" id="PS51007"/>
    </source>
</evidence>
<keyword evidence="4" id="KW-0249">Electron transport</keyword>
<sequence length="141" mass="14209">MKVAAFAALPLLFAIAACGGGGEATGSDTVGQTAAPEPVAAVAKTGEDVFKKCMACHTVTPEGRNGIGPGLHGITGRAVASAPGFTYSNGLKAKGGVWDEANLDAFLTAPAKWAPGTKMMFAGINDAADRKALIDYLATLK</sequence>
<feature type="chain" id="PRO_5026257915" evidence="7">
    <location>
        <begin position="20"/>
        <end position="141"/>
    </location>
</feature>
<dbReference type="SUPFAM" id="SSF46626">
    <property type="entry name" value="Cytochrome c"/>
    <property type="match status" value="1"/>
</dbReference>
<dbReference type="InterPro" id="IPR009056">
    <property type="entry name" value="Cyt_c-like_dom"/>
</dbReference>
<dbReference type="PANTHER" id="PTHR11961">
    <property type="entry name" value="CYTOCHROME C"/>
    <property type="match status" value="1"/>
</dbReference>
<dbReference type="PROSITE" id="PS51257">
    <property type="entry name" value="PROKAR_LIPOPROTEIN"/>
    <property type="match status" value="1"/>
</dbReference>
<dbReference type="Gene3D" id="1.10.760.10">
    <property type="entry name" value="Cytochrome c-like domain"/>
    <property type="match status" value="1"/>
</dbReference>